<feature type="transmembrane region" description="Helical" evidence="3">
    <location>
        <begin position="21"/>
        <end position="39"/>
    </location>
</feature>
<dbReference type="EMBL" id="LOJF01000001">
    <property type="protein sequence ID" value="KUH59452.1"/>
    <property type="molecule type" value="Genomic_DNA"/>
</dbReference>
<dbReference type="NCBIfam" id="NF033745">
    <property type="entry name" value="class_C_sortase"/>
    <property type="match status" value="1"/>
</dbReference>
<keyword evidence="3" id="KW-1133">Transmembrane helix</keyword>
<dbReference type="STRING" id="1299998.AUL39_03840"/>
<keyword evidence="1" id="KW-0378">Hydrolase</keyword>
<dbReference type="InterPro" id="IPR005754">
    <property type="entry name" value="Sortase"/>
</dbReference>
<dbReference type="SUPFAM" id="SSF63817">
    <property type="entry name" value="Sortase"/>
    <property type="match status" value="1"/>
</dbReference>
<gene>
    <name evidence="4" type="ORF">AUL39_03840</name>
</gene>
<dbReference type="InterPro" id="IPR023365">
    <property type="entry name" value="Sortase_dom-sf"/>
</dbReference>
<dbReference type="RefSeq" id="WP_059053768.1">
    <property type="nucleotide sequence ID" value="NZ_LOJF01000001.1"/>
</dbReference>
<dbReference type="Pfam" id="PF04203">
    <property type="entry name" value="Sortase"/>
    <property type="match status" value="1"/>
</dbReference>
<evidence type="ECO:0000256" key="2">
    <source>
        <dbReference type="PIRSR" id="PIRSR605754-1"/>
    </source>
</evidence>
<evidence type="ECO:0000313" key="4">
    <source>
        <dbReference type="EMBL" id="KUH59452.1"/>
    </source>
</evidence>
<keyword evidence="5" id="KW-1185">Reference proteome</keyword>
<keyword evidence="3" id="KW-0472">Membrane</keyword>
<dbReference type="InterPro" id="IPR042002">
    <property type="entry name" value="Sortase_C"/>
</dbReference>
<feature type="transmembrane region" description="Helical" evidence="3">
    <location>
        <begin position="259"/>
        <end position="277"/>
    </location>
</feature>
<dbReference type="NCBIfam" id="TIGR01076">
    <property type="entry name" value="sortase_fam"/>
    <property type="match status" value="1"/>
</dbReference>
<sequence>MGTHAKHNGKRRRLPRWADRLITLLLILVGVGLMVWPWVVDMLEEYGVGATISEVSSRVDSMPAEEKQWYLDQANAYNKVLAGEEPDMDASQIVDYNGQLTYDRDPMMSWVEIPSIDVSMPIYHGTGDAALMAGVGHLEGTSLPVGGESTHCVITAHSGMRNLRMFDDIRQLEPGDLVLIHTMVDVYAYRVTSSEVVWPDETSSLEVVPGEDLLTLVTCTPYGVNDHRLLVHCERTDYVPEEAEEQASVTERHWGAREWAVVVVAVALVGVAVDVVVHHARKRHQKG</sequence>
<dbReference type="CDD" id="cd05827">
    <property type="entry name" value="Sortase_C"/>
    <property type="match status" value="1"/>
</dbReference>
<organism evidence="4 5">
    <name type="scientific">Tractidigestivibacter scatoligenes</name>
    <name type="common">Olsenella scatoligenes</name>
    <dbReference type="NCBI Taxonomy" id="1299998"/>
    <lineage>
        <taxon>Bacteria</taxon>
        <taxon>Bacillati</taxon>
        <taxon>Actinomycetota</taxon>
        <taxon>Coriobacteriia</taxon>
        <taxon>Coriobacteriales</taxon>
        <taxon>Atopobiaceae</taxon>
        <taxon>Tractidigestivibacter</taxon>
    </lineage>
</organism>
<evidence type="ECO:0000256" key="3">
    <source>
        <dbReference type="SAM" id="Phobius"/>
    </source>
</evidence>
<feature type="active site" description="Acyl-thioester intermediate" evidence="2">
    <location>
        <position position="219"/>
    </location>
</feature>
<dbReference type="OrthoDB" id="5242161at2"/>
<reference evidence="4 5" key="1">
    <citation type="submission" date="2015-12" db="EMBL/GenBank/DDBJ databases">
        <title>Draft Genome Sequence of Olsenella scatoligenes SK9K4T; a Producer of 3-Methylindole- (skatole) and 4-Methylphenol- (p-cresol) Isolated from Pig Feces.</title>
        <authorList>
            <person name="Li X."/>
            <person name="Borg B."/>
            <person name="Canibe N."/>
        </authorList>
    </citation>
    <scope>NUCLEOTIDE SEQUENCE [LARGE SCALE GENOMIC DNA]</scope>
    <source>
        <strain evidence="4 5">SK9K4</strain>
    </source>
</reference>
<evidence type="ECO:0008006" key="6">
    <source>
        <dbReference type="Google" id="ProtNLM"/>
    </source>
</evidence>
<dbReference type="Gene3D" id="2.40.260.10">
    <property type="entry name" value="Sortase"/>
    <property type="match status" value="1"/>
</dbReference>
<comment type="caution">
    <text evidence="4">The sequence shown here is derived from an EMBL/GenBank/DDBJ whole genome shotgun (WGS) entry which is preliminary data.</text>
</comment>
<dbReference type="Proteomes" id="UP000054078">
    <property type="component" value="Unassembled WGS sequence"/>
</dbReference>
<protein>
    <recommendedName>
        <fullName evidence="6">Class C sortase</fullName>
    </recommendedName>
</protein>
<name>A0A100YXE5_TRASO</name>
<proteinExistence type="predicted"/>
<evidence type="ECO:0000313" key="5">
    <source>
        <dbReference type="Proteomes" id="UP000054078"/>
    </source>
</evidence>
<keyword evidence="3" id="KW-0812">Transmembrane</keyword>
<evidence type="ECO:0000256" key="1">
    <source>
        <dbReference type="ARBA" id="ARBA00022801"/>
    </source>
</evidence>
<dbReference type="GO" id="GO:0016787">
    <property type="term" value="F:hydrolase activity"/>
    <property type="evidence" value="ECO:0007669"/>
    <property type="project" value="UniProtKB-KW"/>
</dbReference>
<dbReference type="AlphaFoldDB" id="A0A100YXE5"/>
<accession>A0A100YXE5</accession>
<feature type="active site" description="Proton donor/acceptor" evidence="2">
    <location>
        <position position="157"/>
    </location>
</feature>